<keyword evidence="1" id="KW-1133">Transmembrane helix</keyword>
<sequence>MNNKNKRTQDTFKKWQWGLVILTLIVLLNIFINYLRGIPVTLYVFLPILGLVIGAEVGLQIAKNRASKKVSGHHSRGSR</sequence>
<protein>
    <submittedName>
        <fullName evidence="2">Uncharacterized protein</fullName>
    </submittedName>
</protein>
<evidence type="ECO:0000313" key="3">
    <source>
        <dbReference type="Proteomes" id="UP000076882"/>
    </source>
</evidence>
<feature type="transmembrane region" description="Helical" evidence="1">
    <location>
        <begin position="40"/>
        <end position="59"/>
    </location>
</feature>
<dbReference type="Proteomes" id="UP000076882">
    <property type="component" value="Unassembled WGS sequence"/>
</dbReference>
<dbReference type="PATRIC" id="fig|1590.201.peg.1005"/>
<dbReference type="AlphaFoldDB" id="A0A165RW01"/>
<keyword evidence="1" id="KW-0472">Membrane</keyword>
<keyword evidence="1" id="KW-0812">Transmembrane</keyword>
<dbReference type="EMBL" id="LUXM01000024">
    <property type="protein sequence ID" value="KZU95947.1"/>
    <property type="molecule type" value="Genomic_DNA"/>
</dbReference>
<feature type="transmembrane region" description="Helical" evidence="1">
    <location>
        <begin position="15"/>
        <end position="34"/>
    </location>
</feature>
<name>A0A165RW01_LACPN</name>
<reference evidence="2 3" key="1">
    <citation type="submission" date="2016-03" db="EMBL/GenBank/DDBJ databases">
        <title>Comparative genomics of 54 Lactobacillus plantarum strains reveals genomic uncoupling from niche constraints.</title>
        <authorList>
            <person name="Martino M.E."/>
        </authorList>
    </citation>
    <scope>NUCLEOTIDE SEQUENCE [LARGE SCALE GENOMIC DNA]</scope>
    <source>
        <strain evidence="2 3">19.1</strain>
    </source>
</reference>
<proteinExistence type="predicted"/>
<evidence type="ECO:0000256" key="1">
    <source>
        <dbReference type="SAM" id="Phobius"/>
    </source>
</evidence>
<comment type="caution">
    <text evidence="2">The sequence shown here is derived from an EMBL/GenBank/DDBJ whole genome shotgun (WGS) entry which is preliminary data.</text>
</comment>
<accession>A0A165RW01</accession>
<dbReference type="RefSeq" id="WP_063489541.1">
    <property type="nucleotide sequence ID" value="NZ_CAKMBJ010000012.1"/>
</dbReference>
<organism evidence="2 3">
    <name type="scientific">Lactiplantibacillus plantarum</name>
    <name type="common">Lactobacillus plantarum</name>
    <dbReference type="NCBI Taxonomy" id="1590"/>
    <lineage>
        <taxon>Bacteria</taxon>
        <taxon>Bacillati</taxon>
        <taxon>Bacillota</taxon>
        <taxon>Bacilli</taxon>
        <taxon>Lactobacillales</taxon>
        <taxon>Lactobacillaceae</taxon>
        <taxon>Lactiplantibacillus</taxon>
    </lineage>
</organism>
<gene>
    <name evidence="2" type="ORF">Lp19_1226</name>
</gene>
<evidence type="ECO:0000313" key="2">
    <source>
        <dbReference type="EMBL" id="KZU95947.1"/>
    </source>
</evidence>